<dbReference type="Gene3D" id="1.10.357.10">
    <property type="entry name" value="Tetracycline Repressor, domain 2"/>
    <property type="match status" value="1"/>
</dbReference>
<dbReference type="InterPro" id="IPR009057">
    <property type="entry name" value="Homeodomain-like_sf"/>
</dbReference>
<reference evidence="5" key="1">
    <citation type="journal article" date="2014" name="Int. J. Syst. Evol. Microbiol.">
        <title>Complete genome sequence of Corynebacterium casei LMG S-19264T (=DSM 44701T), isolated from a smear-ripened cheese.</title>
        <authorList>
            <consortium name="US DOE Joint Genome Institute (JGI-PGF)"/>
            <person name="Walter F."/>
            <person name="Albersmeier A."/>
            <person name="Kalinowski J."/>
            <person name="Ruckert C."/>
        </authorList>
    </citation>
    <scope>NUCLEOTIDE SEQUENCE</scope>
    <source>
        <strain evidence="5">CGMCC 1.15794</strain>
    </source>
</reference>
<dbReference type="InterPro" id="IPR041484">
    <property type="entry name" value="TetR_C_25"/>
</dbReference>
<comment type="caution">
    <text evidence="5">The sequence shown here is derived from an EMBL/GenBank/DDBJ whole genome shotgun (WGS) entry which is preliminary data.</text>
</comment>
<sequence length="241" mass="25561">MFTRASVIPIPPPDDPIVAAGVSRFAREGFDAPLRAIAQDAGVSAALVIKRFGSKDGLRAACDAHVLDVIRRAKERNIAGATEGRLLGVLAESDVYAPIVAYAMKSVVAGGPLGREFVEQMIADAEGYLAVAEAQGIVRPSRDSAARARHLVMSAMGSFLLSLQLDPPADPGDLPAVSRRLQAESTLPMLELFTEGLFTTRRLLDDYLLYVSDPPGGQPHGSPAPHPTDPADSDPADKEQK</sequence>
<dbReference type="AlphaFoldDB" id="A0A917IG21"/>
<evidence type="ECO:0000256" key="1">
    <source>
        <dbReference type="ARBA" id="ARBA00023125"/>
    </source>
</evidence>
<organism evidence="5 6">
    <name type="scientific">Microbacterium album</name>
    <dbReference type="NCBI Taxonomy" id="2053191"/>
    <lineage>
        <taxon>Bacteria</taxon>
        <taxon>Bacillati</taxon>
        <taxon>Actinomycetota</taxon>
        <taxon>Actinomycetes</taxon>
        <taxon>Micrococcales</taxon>
        <taxon>Microbacteriaceae</taxon>
        <taxon>Microbacterium</taxon>
    </lineage>
</organism>
<evidence type="ECO:0000313" key="6">
    <source>
        <dbReference type="Proteomes" id="UP000657592"/>
    </source>
</evidence>
<dbReference type="Pfam" id="PF17933">
    <property type="entry name" value="TetR_C_25"/>
    <property type="match status" value="1"/>
</dbReference>
<evidence type="ECO:0000256" key="2">
    <source>
        <dbReference type="SAM" id="MobiDB-lite"/>
    </source>
</evidence>
<feature type="region of interest" description="Disordered" evidence="2">
    <location>
        <begin position="211"/>
        <end position="241"/>
    </location>
</feature>
<dbReference type="PANTHER" id="PTHR30055:SF146">
    <property type="entry name" value="HTH-TYPE TRANSCRIPTIONAL DUAL REGULATOR CECR"/>
    <property type="match status" value="1"/>
</dbReference>
<protein>
    <submittedName>
        <fullName evidence="5">TetR family transcriptional regulator</fullName>
    </submittedName>
</protein>
<gene>
    <name evidence="5" type="ORF">GCM10010921_14720</name>
</gene>
<evidence type="ECO:0000313" key="5">
    <source>
        <dbReference type="EMBL" id="GGH41877.1"/>
    </source>
</evidence>
<dbReference type="Proteomes" id="UP000657592">
    <property type="component" value="Unassembled WGS sequence"/>
</dbReference>
<keyword evidence="6" id="KW-1185">Reference proteome</keyword>
<proteinExistence type="predicted"/>
<feature type="domain" description="HTH tetR-type" evidence="3">
    <location>
        <begin position="17"/>
        <end position="62"/>
    </location>
</feature>
<dbReference type="RefSeq" id="WP_188755609.1">
    <property type="nucleotide sequence ID" value="NZ_BMJY01000004.1"/>
</dbReference>
<dbReference type="SUPFAM" id="SSF46689">
    <property type="entry name" value="Homeodomain-like"/>
    <property type="match status" value="1"/>
</dbReference>
<feature type="domain" description="TetR transcriptional regulator Rv1219c-like C-terminal" evidence="4">
    <location>
        <begin position="95"/>
        <end position="199"/>
    </location>
</feature>
<keyword evidence="1" id="KW-0238">DNA-binding</keyword>
<dbReference type="GO" id="GO:0003700">
    <property type="term" value="F:DNA-binding transcription factor activity"/>
    <property type="evidence" value="ECO:0007669"/>
    <property type="project" value="TreeGrafter"/>
</dbReference>
<dbReference type="InterPro" id="IPR001647">
    <property type="entry name" value="HTH_TetR"/>
</dbReference>
<dbReference type="InterPro" id="IPR050109">
    <property type="entry name" value="HTH-type_TetR-like_transc_reg"/>
</dbReference>
<evidence type="ECO:0000259" key="4">
    <source>
        <dbReference type="Pfam" id="PF17933"/>
    </source>
</evidence>
<name>A0A917IG21_9MICO</name>
<accession>A0A917IG21</accession>
<dbReference type="Pfam" id="PF00440">
    <property type="entry name" value="TetR_N"/>
    <property type="match status" value="1"/>
</dbReference>
<dbReference type="GO" id="GO:0000976">
    <property type="term" value="F:transcription cis-regulatory region binding"/>
    <property type="evidence" value="ECO:0007669"/>
    <property type="project" value="TreeGrafter"/>
</dbReference>
<dbReference type="PANTHER" id="PTHR30055">
    <property type="entry name" value="HTH-TYPE TRANSCRIPTIONAL REGULATOR RUTR"/>
    <property type="match status" value="1"/>
</dbReference>
<dbReference type="EMBL" id="BMJY01000004">
    <property type="protein sequence ID" value="GGH41877.1"/>
    <property type="molecule type" value="Genomic_DNA"/>
</dbReference>
<reference evidence="5" key="2">
    <citation type="submission" date="2020-09" db="EMBL/GenBank/DDBJ databases">
        <authorList>
            <person name="Sun Q."/>
            <person name="Zhou Y."/>
        </authorList>
    </citation>
    <scope>NUCLEOTIDE SEQUENCE</scope>
    <source>
        <strain evidence="5">CGMCC 1.15794</strain>
    </source>
</reference>
<evidence type="ECO:0000259" key="3">
    <source>
        <dbReference type="Pfam" id="PF00440"/>
    </source>
</evidence>